<dbReference type="Proteomes" id="UP000059680">
    <property type="component" value="Chromosome 2"/>
</dbReference>
<gene>
    <name evidence="2" type="ordered locus">Os02g0789150</name>
    <name evidence="2" type="ORF">OSNPB_020789150</name>
</gene>
<dbReference type="FunCoup" id="A0A0P0VQQ0">
    <property type="interactions" value="24"/>
</dbReference>
<accession>A0A0P0VQQ0</accession>
<reference evidence="3" key="1">
    <citation type="journal article" date="2005" name="Nature">
        <title>The map-based sequence of the rice genome.</title>
        <authorList>
            <consortium name="International rice genome sequencing project (IRGSP)"/>
            <person name="Matsumoto T."/>
            <person name="Wu J."/>
            <person name="Kanamori H."/>
            <person name="Katayose Y."/>
            <person name="Fujisawa M."/>
            <person name="Namiki N."/>
            <person name="Mizuno H."/>
            <person name="Yamamoto K."/>
            <person name="Antonio B.A."/>
            <person name="Baba T."/>
            <person name="Sakata K."/>
            <person name="Nagamura Y."/>
            <person name="Aoki H."/>
            <person name="Arikawa K."/>
            <person name="Arita K."/>
            <person name="Bito T."/>
            <person name="Chiden Y."/>
            <person name="Fujitsuka N."/>
            <person name="Fukunaka R."/>
            <person name="Hamada M."/>
            <person name="Harada C."/>
            <person name="Hayashi A."/>
            <person name="Hijishita S."/>
            <person name="Honda M."/>
            <person name="Hosokawa S."/>
            <person name="Ichikawa Y."/>
            <person name="Idonuma A."/>
            <person name="Iijima M."/>
            <person name="Ikeda M."/>
            <person name="Ikeno M."/>
            <person name="Ito K."/>
            <person name="Ito S."/>
            <person name="Ito T."/>
            <person name="Ito Y."/>
            <person name="Ito Y."/>
            <person name="Iwabuchi A."/>
            <person name="Kamiya K."/>
            <person name="Karasawa W."/>
            <person name="Kurita K."/>
            <person name="Katagiri S."/>
            <person name="Kikuta A."/>
            <person name="Kobayashi H."/>
            <person name="Kobayashi N."/>
            <person name="Machita K."/>
            <person name="Maehara T."/>
            <person name="Masukawa M."/>
            <person name="Mizubayashi T."/>
            <person name="Mukai Y."/>
            <person name="Nagasaki H."/>
            <person name="Nagata Y."/>
            <person name="Naito S."/>
            <person name="Nakashima M."/>
            <person name="Nakama Y."/>
            <person name="Nakamichi Y."/>
            <person name="Nakamura M."/>
            <person name="Meguro A."/>
            <person name="Negishi M."/>
            <person name="Ohta I."/>
            <person name="Ohta T."/>
            <person name="Okamoto M."/>
            <person name="Ono N."/>
            <person name="Saji S."/>
            <person name="Sakaguchi M."/>
            <person name="Sakai K."/>
            <person name="Shibata M."/>
            <person name="Shimokawa T."/>
            <person name="Song J."/>
            <person name="Takazaki Y."/>
            <person name="Terasawa K."/>
            <person name="Tsugane M."/>
            <person name="Tsuji K."/>
            <person name="Ueda S."/>
            <person name="Waki K."/>
            <person name="Yamagata H."/>
            <person name="Yamamoto M."/>
            <person name="Yamamoto S."/>
            <person name="Yamane H."/>
            <person name="Yoshiki S."/>
            <person name="Yoshihara R."/>
            <person name="Yukawa K."/>
            <person name="Zhong H."/>
            <person name="Yano M."/>
            <person name="Yuan Q."/>
            <person name="Ouyang S."/>
            <person name="Liu J."/>
            <person name="Jones K.M."/>
            <person name="Gansberger K."/>
            <person name="Moffat K."/>
            <person name="Hill J."/>
            <person name="Bera J."/>
            <person name="Fadrosh D."/>
            <person name="Jin S."/>
            <person name="Johri S."/>
            <person name="Kim M."/>
            <person name="Overton L."/>
            <person name="Reardon M."/>
            <person name="Tsitrin T."/>
            <person name="Vuong H."/>
            <person name="Weaver B."/>
            <person name="Ciecko A."/>
            <person name="Tallon L."/>
            <person name="Jackson J."/>
            <person name="Pai G."/>
            <person name="Aken S.V."/>
            <person name="Utterback T."/>
            <person name="Reidmuller S."/>
            <person name="Feldblyum T."/>
            <person name="Hsiao J."/>
            <person name="Zismann V."/>
            <person name="Iobst S."/>
            <person name="de Vazeille A.R."/>
            <person name="Buell C.R."/>
            <person name="Ying K."/>
            <person name="Li Y."/>
            <person name="Lu T."/>
            <person name="Huang Y."/>
            <person name="Zhao Q."/>
            <person name="Feng Q."/>
            <person name="Zhang L."/>
            <person name="Zhu J."/>
            <person name="Weng Q."/>
            <person name="Mu J."/>
            <person name="Lu Y."/>
            <person name="Fan D."/>
            <person name="Liu Y."/>
            <person name="Guan J."/>
            <person name="Zhang Y."/>
            <person name="Yu S."/>
            <person name="Liu X."/>
            <person name="Zhang Y."/>
            <person name="Hong G."/>
            <person name="Han B."/>
            <person name="Choisne N."/>
            <person name="Demange N."/>
            <person name="Orjeda G."/>
            <person name="Samain S."/>
            <person name="Cattolico L."/>
            <person name="Pelletier E."/>
            <person name="Couloux A."/>
            <person name="Segurens B."/>
            <person name="Wincker P."/>
            <person name="D'Hont A."/>
            <person name="Scarpelli C."/>
            <person name="Weissenbach J."/>
            <person name="Salanoubat M."/>
            <person name="Quetier F."/>
            <person name="Yu Y."/>
            <person name="Kim H.R."/>
            <person name="Rambo T."/>
            <person name="Currie J."/>
            <person name="Collura K."/>
            <person name="Luo M."/>
            <person name="Yang T."/>
            <person name="Ammiraju J.S.S."/>
            <person name="Engler F."/>
            <person name="Soderlund C."/>
            <person name="Wing R.A."/>
            <person name="Palmer L.E."/>
            <person name="de la Bastide M."/>
            <person name="Spiegel L."/>
            <person name="Nascimento L."/>
            <person name="Zutavern T."/>
            <person name="O'Shaughnessy A."/>
            <person name="Dike S."/>
            <person name="Dedhia N."/>
            <person name="Preston R."/>
            <person name="Balija V."/>
            <person name="McCombie W.R."/>
            <person name="Chow T."/>
            <person name="Chen H."/>
            <person name="Chung M."/>
            <person name="Chen C."/>
            <person name="Shaw J."/>
            <person name="Wu H."/>
            <person name="Hsiao K."/>
            <person name="Chao Y."/>
            <person name="Chu M."/>
            <person name="Cheng C."/>
            <person name="Hour A."/>
            <person name="Lee P."/>
            <person name="Lin S."/>
            <person name="Lin Y."/>
            <person name="Liou J."/>
            <person name="Liu S."/>
            <person name="Hsing Y."/>
            <person name="Raghuvanshi S."/>
            <person name="Mohanty A."/>
            <person name="Bharti A.K."/>
            <person name="Gaur A."/>
            <person name="Gupta V."/>
            <person name="Kumar D."/>
            <person name="Ravi V."/>
            <person name="Vij S."/>
            <person name="Kapur A."/>
            <person name="Khurana P."/>
            <person name="Khurana P."/>
            <person name="Khurana J.P."/>
            <person name="Tyagi A.K."/>
            <person name="Gaikwad K."/>
            <person name="Singh A."/>
            <person name="Dalal V."/>
            <person name="Srivastava S."/>
            <person name="Dixit A."/>
            <person name="Pal A.K."/>
            <person name="Ghazi I.A."/>
            <person name="Yadav M."/>
            <person name="Pandit A."/>
            <person name="Bhargava A."/>
            <person name="Sureshbabu K."/>
            <person name="Batra K."/>
            <person name="Sharma T.R."/>
            <person name="Mohapatra T."/>
            <person name="Singh N.K."/>
            <person name="Messing J."/>
            <person name="Nelson A.B."/>
            <person name="Fuks G."/>
            <person name="Kavchok S."/>
            <person name="Keizer G."/>
            <person name="Linton E."/>
            <person name="Llaca V."/>
            <person name="Song R."/>
            <person name="Tanyolac B."/>
            <person name="Young S."/>
            <person name="Ho-Il K."/>
            <person name="Hahn J.H."/>
            <person name="Sangsakoo G."/>
            <person name="Vanavichit A."/>
            <person name="de Mattos Luiz.A.T."/>
            <person name="Zimmer P.D."/>
            <person name="Malone G."/>
            <person name="Dellagostin O."/>
            <person name="de Oliveira A.C."/>
            <person name="Bevan M."/>
            <person name="Bancroft I."/>
            <person name="Minx P."/>
            <person name="Cordum H."/>
            <person name="Wilson R."/>
            <person name="Cheng Z."/>
            <person name="Jin W."/>
            <person name="Jiang J."/>
            <person name="Leong S.A."/>
            <person name="Iwama H."/>
            <person name="Gojobori T."/>
            <person name="Itoh T."/>
            <person name="Niimura Y."/>
            <person name="Fujii Y."/>
            <person name="Habara T."/>
            <person name="Sakai H."/>
            <person name="Sato Y."/>
            <person name="Wilson G."/>
            <person name="Kumar K."/>
            <person name="McCouch S."/>
            <person name="Juretic N."/>
            <person name="Hoen D."/>
            <person name="Wright S."/>
            <person name="Bruskiewich R."/>
            <person name="Bureau T."/>
            <person name="Miyao A."/>
            <person name="Hirochika H."/>
            <person name="Nishikawa T."/>
            <person name="Kadowaki K."/>
            <person name="Sugiura M."/>
            <person name="Burr B."/>
            <person name="Sasaki T."/>
        </authorList>
    </citation>
    <scope>NUCLEOTIDE SEQUENCE [LARGE SCALE GENOMIC DNA]</scope>
    <source>
        <strain evidence="3">cv. Nipponbare</strain>
    </source>
</reference>
<reference evidence="2 3" key="2">
    <citation type="journal article" date="2013" name="Plant Cell Physiol.">
        <title>Rice Annotation Project Database (RAP-DB): an integrative and interactive database for rice genomics.</title>
        <authorList>
            <person name="Sakai H."/>
            <person name="Lee S.S."/>
            <person name="Tanaka T."/>
            <person name="Numa H."/>
            <person name="Kim J."/>
            <person name="Kawahara Y."/>
            <person name="Wakimoto H."/>
            <person name="Yang C.C."/>
            <person name="Iwamoto M."/>
            <person name="Abe T."/>
            <person name="Yamada Y."/>
            <person name="Muto A."/>
            <person name="Inokuchi H."/>
            <person name="Ikemura T."/>
            <person name="Matsumoto T."/>
            <person name="Sasaki T."/>
            <person name="Itoh T."/>
        </authorList>
    </citation>
    <scope>NUCLEOTIDE SEQUENCE [LARGE SCALE GENOMIC DNA]</scope>
    <source>
        <strain evidence="3">cv. Nipponbare</strain>
    </source>
</reference>
<dbReference type="AlphaFoldDB" id="A0A0P0VQQ0"/>
<feature type="region of interest" description="Disordered" evidence="1">
    <location>
        <begin position="68"/>
        <end position="90"/>
    </location>
</feature>
<keyword evidence="3" id="KW-1185">Reference proteome</keyword>
<dbReference type="EMBL" id="AP014958">
    <property type="protein sequence ID" value="BAS81301.1"/>
    <property type="molecule type" value="Genomic_DNA"/>
</dbReference>
<organism evidence="2 3">
    <name type="scientific">Oryza sativa subsp. japonica</name>
    <name type="common">Rice</name>
    <dbReference type="NCBI Taxonomy" id="39947"/>
    <lineage>
        <taxon>Eukaryota</taxon>
        <taxon>Viridiplantae</taxon>
        <taxon>Streptophyta</taxon>
        <taxon>Embryophyta</taxon>
        <taxon>Tracheophyta</taxon>
        <taxon>Spermatophyta</taxon>
        <taxon>Magnoliopsida</taxon>
        <taxon>Liliopsida</taxon>
        <taxon>Poales</taxon>
        <taxon>Poaceae</taxon>
        <taxon>BOP clade</taxon>
        <taxon>Oryzoideae</taxon>
        <taxon>Oryzeae</taxon>
        <taxon>Oryzinae</taxon>
        <taxon>Oryza</taxon>
        <taxon>Oryza sativa</taxon>
    </lineage>
</organism>
<dbReference type="InParanoid" id="A0A0P0VQQ0"/>
<protein>
    <submittedName>
        <fullName evidence="2">Os02g0789150 protein</fullName>
    </submittedName>
</protein>
<dbReference type="PaxDb" id="39947-A0A0P0VQQ0"/>
<evidence type="ECO:0000313" key="2">
    <source>
        <dbReference type="EMBL" id="BAS81301.1"/>
    </source>
</evidence>
<dbReference type="eggNOG" id="ENOG502T08Q">
    <property type="taxonomic scope" value="Eukaryota"/>
</dbReference>
<proteinExistence type="predicted"/>
<name>A0A0P0VQQ0_ORYSJ</name>
<evidence type="ECO:0000256" key="1">
    <source>
        <dbReference type="SAM" id="MobiDB-lite"/>
    </source>
</evidence>
<dbReference type="Gramene" id="Os02t0789150-00">
    <property type="protein sequence ID" value="Os02t0789150-00"/>
    <property type="gene ID" value="Os02g0789150"/>
</dbReference>
<reference evidence="2 3" key="3">
    <citation type="journal article" date="2013" name="Rice">
        <title>Improvement of the Oryza sativa Nipponbare reference genome using next generation sequence and optical map data.</title>
        <authorList>
            <person name="Kawahara Y."/>
            <person name="de la Bastide M."/>
            <person name="Hamilton J.P."/>
            <person name="Kanamori H."/>
            <person name="McCombie W.R."/>
            <person name="Ouyang S."/>
            <person name="Schwartz D.C."/>
            <person name="Tanaka T."/>
            <person name="Wu J."/>
            <person name="Zhou S."/>
            <person name="Childs K.L."/>
            <person name="Davidson R.M."/>
            <person name="Lin H."/>
            <person name="Quesada-Ocampo L."/>
            <person name="Vaillancourt B."/>
            <person name="Sakai H."/>
            <person name="Lee S.S."/>
            <person name="Kim J."/>
            <person name="Numa H."/>
            <person name="Itoh T."/>
            <person name="Buell C.R."/>
            <person name="Matsumoto T."/>
        </authorList>
    </citation>
    <scope>NUCLEOTIDE SEQUENCE [LARGE SCALE GENOMIC DNA]</scope>
    <source>
        <strain evidence="3">cv. Nipponbare</strain>
    </source>
</reference>
<evidence type="ECO:0000313" key="3">
    <source>
        <dbReference type="Proteomes" id="UP000059680"/>
    </source>
</evidence>
<sequence>MSAFTVRVDDGKLTVGLGTRAHPSSSSPQKSPDFRVVELKKPVRPPFVVELSSFPRMMKSISVTGSPSRTMYVPCVHNDDTRRSQMASKS</sequence>